<protein>
    <submittedName>
        <fullName evidence="2">Flavin reductase</fullName>
        <ecNumber evidence="2">1.5.1.30</ecNumber>
    </submittedName>
</protein>
<evidence type="ECO:0000259" key="1">
    <source>
        <dbReference type="Pfam" id="PF13460"/>
    </source>
</evidence>
<reference evidence="2" key="1">
    <citation type="submission" date="2016-04" db="EMBL/GenBank/DDBJ databases">
        <authorList>
            <person name="Evans L.H."/>
            <person name="Alamgir A."/>
            <person name="Owens N."/>
            <person name="Weber N.D."/>
            <person name="Virtaneva K."/>
            <person name="Barbian K."/>
            <person name="Babar A."/>
            <person name="Rosenke K."/>
        </authorList>
    </citation>
    <scope>NUCLEOTIDE SEQUENCE</scope>
    <source>
        <strain evidence="2">Nono1</strain>
    </source>
</reference>
<name>A0A1M4E2I8_9ACTN</name>
<feature type="domain" description="NAD(P)-binding" evidence="1">
    <location>
        <begin position="2"/>
        <end position="183"/>
    </location>
</feature>
<dbReference type="InterPro" id="IPR016040">
    <property type="entry name" value="NAD(P)-bd_dom"/>
</dbReference>
<dbReference type="GO" id="GO:0004074">
    <property type="term" value="F:biliverdin reductase [NAD(P)H] activity"/>
    <property type="evidence" value="ECO:0007669"/>
    <property type="project" value="TreeGrafter"/>
</dbReference>
<dbReference type="Gene3D" id="3.40.50.720">
    <property type="entry name" value="NAD(P)-binding Rossmann-like Domain"/>
    <property type="match status" value="1"/>
</dbReference>
<dbReference type="EC" id="1.5.1.30" evidence="2"/>
<dbReference type="AlphaFoldDB" id="A0A1M4E2I8"/>
<dbReference type="Pfam" id="PF13460">
    <property type="entry name" value="NAD_binding_10"/>
    <property type="match status" value="1"/>
</dbReference>
<organism evidence="2">
    <name type="scientific">Nonomuraea gerenzanensis</name>
    <dbReference type="NCBI Taxonomy" id="93944"/>
    <lineage>
        <taxon>Bacteria</taxon>
        <taxon>Bacillati</taxon>
        <taxon>Actinomycetota</taxon>
        <taxon>Actinomycetes</taxon>
        <taxon>Streptosporangiales</taxon>
        <taxon>Streptosporangiaceae</taxon>
        <taxon>Nonomuraea</taxon>
    </lineage>
</organism>
<accession>A0A1M4E2I8</accession>
<dbReference type="InterPro" id="IPR051606">
    <property type="entry name" value="Polyketide_Oxido-like"/>
</dbReference>
<dbReference type="EMBL" id="LT559118">
    <property type="protein sequence ID" value="SBO93032.1"/>
    <property type="molecule type" value="Genomic_DNA"/>
</dbReference>
<evidence type="ECO:0000313" key="2">
    <source>
        <dbReference type="EMBL" id="SBO93032.1"/>
    </source>
</evidence>
<dbReference type="InterPro" id="IPR036291">
    <property type="entry name" value="NAD(P)-bd_dom_sf"/>
</dbReference>
<gene>
    <name evidence="2" type="ORF">BN4615_P2546</name>
</gene>
<dbReference type="PANTHER" id="PTHR43355">
    <property type="entry name" value="FLAVIN REDUCTASE (NADPH)"/>
    <property type="match status" value="1"/>
</dbReference>
<keyword evidence="2" id="KW-0560">Oxidoreductase</keyword>
<sequence length="196" mass="21374">MVAQALDAGHRVSVLARRPESMPRQARLTIVRGDVLRPEGWRHELAGHDAVISCLGSADRRPTVVYSQGTAAIVAAMRGCGVRRLSCVTSASLGLSPAAPVPQRLLIVRVVRPLYRHVYADMEKLERIVATAGDLDWTIVRPPRLTNGALTGQYVTAVDGHLPRTRSLSRADLAHYLLHHLDDRATRRATVEISGG</sequence>
<dbReference type="GO" id="GO:0042602">
    <property type="term" value="F:riboflavin reductase (NADPH) activity"/>
    <property type="evidence" value="ECO:0007669"/>
    <property type="project" value="UniProtKB-EC"/>
</dbReference>
<proteinExistence type="predicted"/>
<dbReference type="PANTHER" id="PTHR43355:SF2">
    <property type="entry name" value="FLAVIN REDUCTASE (NADPH)"/>
    <property type="match status" value="1"/>
</dbReference>
<dbReference type="SUPFAM" id="SSF51735">
    <property type="entry name" value="NAD(P)-binding Rossmann-fold domains"/>
    <property type="match status" value="1"/>
</dbReference>